<sequence>MSANFSRIALKGGYAVFYQVPSGRLVVSITDLHIPELDPSYPLSWPPGLPSIPLPDLSPIAAFSVARPQDEQQRADIYVLYLDASPNINVVFTDTSSGSPTWKTTQPPALRGVDPDTSIACLNMATSPRTSTVLEQLLEPASESTN</sequence>
<gene>
    <name evidence="1" type="ORF">B0T14DRAFT_570614</name>
</gene>
<dbReference type="EMBL" id="JAULSU010000006">
    <property type="protein sequence ID" value="KAK0614710.1"/>
    <property type="molecule type" value="Genomic_DNA"/>
</dbReference>
<accession>A0AA39WG06</accession>
<evidence type="ECO:0000313" key="2">
    <source>
        <dbReference type="Proteomes" id="UP001175000"/>
    </source>
</evidence>
<proteinExistence type="predicted"/>
<reference evidence="1" key="1">
    <citation type="submission" date="2023-06" db="EMBL/GenBank/DDBJ databases">
        <title>Genome-scale phylogeny and comparative genomics of the fungal order Sordariales.</title>
        <authorList>
            <consortium name="Lawrence Berkeley National Laboratory"/>
            <person name="Hensen N."/>
            <person name="Bonometti L."/>
            <person name="Westerberg I."/>
            <person name="Brannstrom I.O."/>
            <person name="Guillou S."/>
            <person name="Cros-Aarteil S."/>
            <person name="Calhoun S."/>
            <person name="Haridas S."/>
            <person name="Kuo A."/>
            <person name="Mondo S."/>
            <person name="Pangilinan J."/>
            <person name="Riley R."/>
            <person name="Labutti K."/>
            <person name="Andreopoulos B."/>
            <person name="Lipzen A."/>
            <person name="Chen C."/>
            <person name="Yanf M."/>
            <person name="Daum C."/>
            <person name="Ng V."/>
            <person name="Clum A."/>
            <person name="Steindorff A."/>
            <person name="Ohm R."/>
            <person name="Martin F."/>
            <person name="Silar P."/>
            <person name="Natvig D."/>
            <person name="Lalanne C."/>
            <person name="Gautier V."/>
            <person name="Ament-Velasquez S.L."/>
            <person name="Kruys A."/>
            <person name="Hutchinson M.I."/>
            <person name="Powell A.J."/>
            <person name="Barry K."/>
            <person name="Miller A.N."/>
            <person name="Grigoriev I.V."/>
            <person name="Debuchy R."/>
            <person name="Gladieux P."/>
            <person name="Thoren M.H."/>
            <person name="Johannesson H."/>
        </authorList>
    </citation>
    <scope>NUCLEOTIDE SEQUENCE</scope>
    <source>
        <strain evidence="1">CBS 606.72</strain>
    </source>
</reference>
<dbReference type="AlphaFoldDB" id="A0AA39WG06"/>
<name>A0AA39WG06_9PEZI</name>
<comment type="caution">
    <text evidence="1">The sequence shown here is derived from an EMBL/GenBank/DDBJ whole genome shotgun (WGS) entry which is preliminary data.</text>
</comment>
<keyword evidence="2" id="KW-1185">Reference proteome</keyword>
<dbReference type="Gene3D" id="2.120.10.70">
    <property type="entry name" value="Fucose-specific lectin"/>
    <property type="match status" value="1"/>
</dbReference>
<dbReference type="Proteomes" id="UP001175000">
    <property type="component" value="Unassembled WGS sequence"/>
</dbReference>
<organism evidence="1 2">
    <name type="scientific">Immersiella caudata</name>
    <dbReference type="NCBI Taxonomy" id="314043"/>
    <lineage>
        <taxon>Eukaryota</taxon>
        <taxon>Fungi</taxon>
        <taxon>Dikarya</taxon>
        <taxon>Ascomycota</taxon>
        <taxon>Pezizomycotina</taxon>
        <taxon>Sordariomycetes</taxon>
        <taxon>Sordariomycetidae</taxon>
        <taxon>Sordariales</taxon>
        <taxon>Lasiosphaeriaceae</taxon>
        <taxon>Immersiella</taxon>
    </lineage>
</organism>
<evidence type="ECO:0000313" key="1">
    <source>
        <dbReference type="EMBL" id="KAK0614710.1"/>
    </source>
</evidence>
<protein>
    <submittedName>
        <fullName evidence="1">Uncharacterized protein</fullName>
    </submittedName>
</protein>